<dbReference type="EMBL" id="JAGFBM010000005">
    <property type="protein sequence ID" value="MBO3085097.1"/>
    <property type="molecule type" value="Genomic_DNA"/>
</dbReference>
<gene>
    <name evidence="1" type="ORF">J4035_10640</name>
</gene>
<reference evidence="1 2" key="1">
    <citation type="submission" date="2021-03" db="EMBL/GenBank/DDBJ databases">
        <title>novel species in genus Cellulomonas.</title>
        <authorList>
            <person name="Zhang G."/>
        </authorList>
    </citation>
    <scope>NUCLEOTIDE SEQUENCE [LARGE SCALE GENOMIC DNA]</scope>
    <source>
        <strain evidence="2">zg-ZUI188</strain>
    </source>
</reference>
<dbReference type="Proteomes" id="UP000678317">
    <property type="component" value="Unassembled WGS sequence"/>
</dbReference>
<name>A0ABS3SHG8_9CELL</name>
<evidence type="ECO:0000313" key="2">
    <source>
        <dbReference type="Proteomes" id="UP000678317"/>
    </source>
</evidence>
<sequence>MTVRVRLMNEYTVDWPLWVSDGPAQEGDVPIDEPLATELKTWARVFNEHYDWKRGWDDPAVAEGHAQEAVRLRGALQDALGRGYDVVLELWEVSDR</sequence>
<organism evidence="1 2">
    <name type="scientific">Cellulomonas fengjieae</name>
    <dbReference type="NCBI Taxonomy" id="2819978"/>
    <lineage>
        <taxon>Bacteria</taxon>
        <taxon>Bacillati</taxon>
        <taxon>Actinomycetota</taxon>
        <taxon>Actinomycetes</taxon>
        <taxon>Micrococcales</taxon>
        <taxon>Cellulomonadaceae</taxon>
        <taxon>Cellulomonas</taxon>
    </lineage>
</organism>
<protein>
    <submittedName>
        <fullName evidence="1">Uncharacterized protein</fullName>
    </submittedName>
</protein>
<comment type="caution">
    <text evidence="1">The sequence shown here is derived from an EMBL/GenBank/DDBJ whole genome shotgun (WGS) entry which is preliminary data.</text>
</comment>
<proteinExistence type="predicted"/>
<keyword evidence="2" id="KW-1185">Reference proteome</keyword>
<accession>A0ABS3SHG8</accession>
<evidence type="ECO:0000313" key="1">
    <source>
        <dbReference type="EMBL" id="MBO3085097.1"/>
    </source>
</evidence>
<dbReference type="RefSeq" id="WP_208289606.1">
    <property type="nucleotide sequence ID" value="NZ_CP074404.1"/>
</dbReference>